<gene>
    <name evidence="2" type="primary">ATG2_3</name>
    <name evidence="2" type="ORF">V5O48_015570</name>
</gene>
<evidence type="ECO:0000256" key="1">
    <source>
        <dbReference type="SAM" id="SignalP"/>
    </source>
</evidence>
<comment type="caution">
    <text evidence="2">The sequence shown here is derived from an EMBL/GenBank/DDBJ whole genome shotgun (WGS) entry which is preliminary data.</text>
</comment>
<keyword evidence="1" id="KW-0732">Signal</keyword>
<evidence type="ECO:0000313" key="2">
    <source>
        <dbReference type="EMBL" id="KAL0566447.1"/>
    </source>
</evidence>
<sequence>MPSLSWLSWLTTLPSSLAPYWSLPLNIQTKFIKWTYKKFILDLLKPGHIDEDELDAQIESDFVQLRDIDVNEKVLNDLLPTLPFSLQHASIKRASLKLSYGNDTILTTSLSIESSEFCFRILPPDETSYTLPTSLPDLIGSYAAAFVRDGARSFCSWNERSCGGFEGNLINVFTTLAERVLSDVEIEATNTSFVLVHPEQCRLRVTIASICIRTNTSQEQQNERRHTIRLSGITAHLSDLTGSSKRDAQILSFGSNPVTIVVVRDASTKLRISVDVGVVGGSLHSWDLSRLIPLIDTCLSHREMGLACPASLNPELFLETSVSLKIESILVLFHQPDSLSHSALDAFFTNPSFFPPSSNGYVRLNLDTITMQLSSRASFGPGPDLLKCSCTLSVADFSIFGWRGADVDGNEGVEPMFPIVITDPYSPFSYDNCPKHIRPPNNPRERFDLPEFEVVDWTDEELCSVEPDPAHWRTKLPGIEPSKAKEPAVKLNLKYCSTEPSRSSASVEVAPLRVFIDLGQVLDEGVLNYSGDVILAFLSTAAYVTGAGPFEANFTSPLIRAEIRCPLSGLPTRSGALVIDVHDAHLVRNLETPSPCSDNEKEEETILSIGASRILVACSSATSDNAHTVLSIGPVTTNHRLLPPQANEEFAGDIRLGVSRNQTIPRLTLFLDLPSVVGQLTGGTLDALQYWLLDASYIISIHSEPDSDCGLPLETVRRPDVYQVLTDIGRCLLARPDTPTTEGCGADFESVIKIAVDEAVIRLLVPVTNVDGSNAAIVHCVDFLALTLDALVVFKVRMTITLYRDGLRD</sequence>
<evidence type="ECO:0000313" key="3">
    <source>
        <dbReference type="Proteomes" id="UP001465976"/>
    </source>
</evidence>
<keyword evidence="3" id="KW-1185">Reference proteome</keyword>
<dbReference type="EMBL" id="JBAHYK010001897">
    <property type="protein sequence ID" value="KAL0566447.1"/>
    <property type="molecule type" value="Genomic_DNA"/>
</dbReference>
<name>A0ABR3EU65_9AGAR</name>
<organism evidence="2 3">
    <name type="scientific">Marasmius crinis-equi</name>
    <dbReference type="NCBI Taxonomy" id="585013"/>
    <lineage>
        <taxon>Eukaryota</taxon>
        <taxon>Fungi</taxon>
        <taxon>Dikarya</taxon>
        <taxon>Basidiomycota</taxon>
        <taxon>Agaricomycotina</taxon>
        <taxon>Agaricomycetes</taxon>
        <taxon>Agaricomycetidae</taxon>
        <taxon>Agaricales</taxon>
        <taxon>Marasmiineae</taxon>
        <taxon>Marasmiaceae</taxon>
        <taxon>Marasmius</taxon>
    </lineage>
</organism>
<dbReference type="Proteomes" id="UP001465976">
    <property type="component" value="Unassembled WGS sequence"/>
</dbReference>
<feature type="chain" id="PRO_5045909756" evidence="1">
    <location>
        <begin position="23"/>
        <end position="809"/>
    </location>
</feature>
<proteinExistence type="predicted"/>
<feature type="signal peptide" evidence="1">
    <location>
        <begin position="1"/>
        <end position="22"/>
    </location>
</feature>
<reference evidence="2 3" key="1">
    <citation type="submission" date="2024-02" db="EMBL/GenBank/DDBJ databases">
        <title>A draft genome for the cacao thread blight pathogen Marasmius crinis-equi.</title>
        <authorList>
            <person name="Cohen S.P."/>
            <person name="Baruah I.K."/>
            <person name="Amoako-Attah I."/>
            <person name="Bukari Y."/>
            <person name="Meinhardt L.W."/>
            <person name="Bailey B.A."/>
        </authorList>
    </citation>
    <scope>NUCLEOTIDE SEQUENCE [LARGE SCALE GENOMIC DNA]</scope>
    <source>
        <strain evidence="2 3">GH-76</strain>
    </source>
</reference>
<protein>
    <submittedName>
        <fullName evidence="2">Autophagy-related protein 2</fullName>
    </submittedName>
</protein>
<accession>A0ABR3EU65</accession>